<feature type="region of interest" description="Disordered" evidence="1">
    <location>
        <begin position="1"/>
        <end position="196"/>
    </location>
</feature>
<sequence length="311" mass="33548">MLDSSPVSLPPVPRPLKRSASVASLPTPPRTHHKRKRAGSKHSSRAPSDEELSATDDDNDEQLIKEAEDEESFWLATNPASTTAAKNNAPSLLYRRLQAQAEGSQTQTQGVPPVSPPPSHRKPPVKTTLIPRTPTPKSPSTVSPPSTPPASTRRTGNGVPTLLRDSPDNPFLSSPLGPQDEVIVNDSDAVLGPQEEKPTMAFVFRGVRRSFPNPYYNTSPTGPNPNSQLPPEHPDFEPEERGVRKLLFGVARKGGATKNKSASMTANRSRRVADGTARKRRDANPRSPSAKSAGRSDEEETAMPTTLNFAA</sequence>
<keyword evidence="3" id="KW-1185">Reference proteome</keyword>
<evidence type="ECO:0000256" key="1">
    <source>
        <dbReference type="SAM" id="MobiDB-lite"/>
    </source>
</evidence>
<dbReference type="Proteomes" id="UP001215598">
    <property type="component" value="Unassembled WGS sequence"/>
</dbReference>
<proteinExistence type="predicted"/>
<feature type="compositionally biased region" description="Low complexity" evidence="1">
    <location>
        <begin position="138"/>
        <end position="155"/>
    </location>
</feature>
<name>A0AAD7ILA9_9AGAR</name>
<organism evidence="2 3">
    <name type="scientific">Mycena metata</name>
    <dbReference type="NCBI Taxonomy" id="1033252"/>
    <lineage>
        <taxon>Eukaryota</taxon>
        <taxon>Fungi</taxon>
        <taxon>Dikarya</taxon>
        <taxon>Basidiomycota</taxon>
        <taxon>Agaricomycotina</taxon>
        <taxon>Agaricomycetes</taxon>
        <taxon>Agaricomycetidae</taxon>
        <taxon>Agaricales</taxon>
        <taxon>Marasmiineae</taxon>
        <taxon>Mycenaceae</taxon>
        <taxon>Mycena</taxon>
    </lineage>
</organism>
<feature type="region of interest" description="Disordered" evidence="1">
    <location>
        <begin position="210"/>
        <end position="311"/>
    </location>
</feature>
<protein>
    <submittedName>
        <fullName evidence="2">Uncharacterized protein</fullName>
    </submittedName>
</protein>
<reference evidence="2" key="1">
    <citation type="submission" date="2023-03" db="EMBL/GenBank/DDBJ databases">
        <title>Massive genome expansion in bonnet fungi (Mycena s.s.) driven by repeated elements and novel gene families across ecological guilds.</title>
        <authorList>
            <consortium name="Lawrence Berkeley National Laboratory"/>
            <person name="Harder C.B."/>
            <person name="Miyauchi S."/>
            <person name="Viragh M."/>
            <person name="Kuo A."/>
            <person name="Thoen E."/>
            <person name="Andreopoulos B."/>
            <person name="Lu D."/>
            <person name="Skrede I."/>
            <person name="Drula E."/>
            <person name="Henrissat B."/>
            <person name="Morin E."/>
            <person name="Kohler A."/>
            <person name="Barry K."/>
            <person name="LaButti K."/>
            <person name="Morin E."/>
            <person name="Salamov A."/>
            <person name="Lipzen A."/>
            <person name="Mereny Z."/>
            <person name="Hegedus B."/>
            <person name="Baldrian P."/>
            <person name="Stursova M."/>
            <person name="Weitz H."/>
            <person name="Taylor A."/>
            <person name="Grigoriev I.V."/>
            <person name="Nagy L.G."/>
            <person name="Martin F."/>
            <person name="Kauserud H."/>
        </authorList>
    </citation>
    <scope>NUCLEOTIDE SEQUENCE</scope>
    <source>
        <strain evidence="2">CBHHK182m</strain>
    </source>
</reference>
<feature type="compositionally biased region" description="Basic and acidic residues" evidence="1">
    <location>
        <begin position="232"/>
        <end position="243"/>
    </location>
</feature>
<gene>
    <name evidence="2" type="ORF">B0H16DRAFT_1558094</name>
</gene>
<evidence type="ECO:0000313" key="3">
    <source>
        <dbReference type="Proteomes" id="UP001215598"/>
    </source>
</evidence>
<feature type="compositionally biased region" description="Polar residues" evidence="1">
    <location>
        <begin position="78"/>
        <end position="90"/>
    </location>
</feature>
<feature type="compositionally biased region" description="Acidic residues" evidence="1">
    <location>
        <begin position="49"/>
        <end position="72"/>
    </location>
</feature>
<feature type="compositionally biased region" description="Polar residues" evidence="1">
    <location>
        <begin position="101"/>
        <end position="110"/>
    </location>
</feature>
<feature type="compositionally biased region" description="Basic residues" evidence="1">
    <location>
        <begin position="30"/>
        <end position="44"/>
    </location>
</feature>
<dbReference type="AlphaFoldDB" id="A0AAD7ILA9"/>
<comment type="caution">
    <text evidence="2">The sequence shown here is derived from an EMBL/GenBank/DDBJ whole genome shotgun (WGS) entry which is preliminary data.</text>
</comment>
<accession>A0AAD7ILA9</accession>
<feature type="compositionally biased region" description="Polar residues" evidence="1">
    <location>
        <begin position="215"/>
        <end position="229"/>
    </location>
</feature>
<evidence type="ECO:0000313" key="2">
    <source>
        <dbReference type="EMBL" id="KAJ7745751.1"/>
    </source>
</evidence>
<dbReference type="EMBL" id="JARKIB010000082">
    <property type="protein sequence ID" value="KAJ7745751.1"/>
    <property type="molecule type" value="Genomic_DNA"/>
</dbReference>
<feature type="compositionally biased region" description="Polar residues" evidence="1">
    <location>
        <begin position="258"/>
        <end position="267"/>
    </location>
</feature>